<dbReference type="SUPFAM" id="SSF54197">
    <property type="entry name" value="HIT-like"/>
    <property type="match status" value="1"/>
</dbReference>
<evidence type="ECO:0000256" key="1">
    <source>
        <dbReference type="PIRSR" id="PIRSR601310-1"/>
    </source>
</evidence>
<dbReference type="InterPro" id="IPR001310">
    <property type="entry name" value="Histidine_triad_HIT"/>
</dbReference>
<gene>
    <name evidence="5" type="ORF">PPROV_000665600</name>
</gene>
<dbReference type="Pfam" id="PF01230">
    <property type="entry name" value="HIT"/>
    <property type="match status" value="1"/>
</dbReference>
<sequence length="213" mass="23385">MHVRTSVISFKVHLYPYPYPSDAIDPGRLAQRHLNNVMTSSSSAPHASRYLAYDPSNVFACIIRGDLPCYKVLETAHCLAFLDINPVAHGHTLLIPKFHNASESAAVIMDITDEQCMLWMKELPRVARAVQKVTKAEGITILQNNLAAGGQEVFHPHVHIIPRFANDKLIRIQRNHKNADAAAAGTKQLAPEDGVNTAALIADALKASDESHL</sequence>
<dbReference type="AlphaFoldDB" id="A0A830HL59"/>
<keyword evidence="6" id="KW-1185">Reference proteome</keyword>
<dbReference type="InterPro" id="IPR036265">
    <property type="entry name" value="HIT-like_sf"/>
</dbReference>
<organism evidence="5 6">
    <name type="scientific">Pycnococcus provasolii</name>
    <dbReference type="NCBI Taxonomy" id="41880"/>
    <lineage>
        <taxon>Eukaryota</taxon>
        <taxon>Viridiplantae</taxon>
        <taxon>Chlorophyta</taxon>
        <taxon>Pseudoscourfieldiophyceae</taxon>
        <taxon>Pseudoscourfieldiales</taxon>
        <taxon>Pycnococcaceae</taxon>
        <taxon>Pycnococcus</taxon>
    </lineage>
</organism>
<dbReference type="GO" id="GO:0047627">
    <property type="term" value="F:adenylylsulfatase activity"/>
    <property type="evidence" value="ECO:0007669"/>
    <property type="project" value="UniProtKB-ARBA"/>
</dbReference>
<dbReference type="OrthoDB" id="672793at2759"/>
<feature type="short sequence motif" description="Histidine triad motif" evidence="2 3">
    <location>
        <begin position="155"/>
        <end position="159"/>
    </location>
</feature>
<evidence type="ECO:0000313" key="5">
    <source>
        <dbReference type="EMBL" id="GHP07914.1"/>
    </source>
</evidence>
<comment type="caution">
    <text evidence="5">The sequence shown here is derived from an EMBL/GenBank/DDBJ whole genome shotgun (WGS) entry which is preliminary data.</text>
</comment>
<dbReference type="PANTHER" id="PTHR46648">
    <property type="entry name" value="HIT FAMILY PROTEIN 1"/>
    <property type="match status" value="1"/>
</dbReference>
<dbReference type="PROSITE" id="PS51084">
    <property type="entry name" value="HIT_2"/>
    <property type="match status" value="1"/>
</dbReference>
<accession>A0A830HL59</accession>
<dbReference type="Proteomes" id="UP000660262">
    <property type="component" value="Unassembled WGS sequence"/>
</dbReference>
<evidence type="ECO:0000259" key="4">
    <source>
        <dbReference type="PROSITE" id="PS51084"/>
    </source>
</evidence>
<dbReference type="PRINTS" id="PR00332">
    <property type="entry name" value="HISTRIAD"/>
</dbReference>
<name>A0A830HL59_9CHLO</name>
<feature type="domain" description="HIT" evidence="4">
    <location>
        <begin position="58"/>
        <end position="170"/>
    </location>
</feature>
<dbReference type="Gene3D" id="3.30.428.10">
    <property type="entry name" value="HIT-like"/>
    <property type="match status" value="1"/>
</dbReference>
<evidence type="ECO:0000256" key="2">
    <source>
        <dbReference type="PIRSR" id="PIRSR601310-3"/>
    </source>
</evidence>
<evidence type="ECO:0000256" key="3">
    <source>
        <dbReference type="PROSITE-ProRule" id="PRU00464"/>
    </source>
</evidence>
<dbReference type="InterPro" id="IPR011146">
    <property type="entry name" value="HIT-like"/>
</dbReference>
<feature type="active site" description="Tele-AMP-histidine intermediate" evidence="1">
    <location>
        <position position="157"/>
    </location>
</feature>
<evidence type="ECO:0000313" key="6">
    <source>
        <dbReference type="Proteomes" id="UP000660262"/>
    </source>
</evidence>
<dbReference type="PANTHER" id="PTHR46648:SF1">
    <property type="entry name" value="ADENOSINE 5'-MONOPHOSPHORAMIDASE HNT1"/>
    <property type="match status" value="1"/>
</dbReference>
<proteinExistence type="predicted"/>
<dbReference type="GO" id="GO:0009117">
    <property type="term" value="P:nucleotide metabolic process"/>
    <property type="evidence" value="ECO:0007669"/>
    <property type="project" value="TreeGrafter"/>
</dbReference>
<dbReference type="EMBL" id="BNJQ01000018">
    <property type="protein sequence ID" value="GHP07914.1"/>
    <property type="molecule type" value="Genomic_DNA"/>
</dbReference>
<reference evidence="5" key="1">
    <citation type="submission" date="2020-10" db="EMBL/GenBank/DDBJ databases">
        <title>Unveiling of a novel bifunctional photoreceptor, Dualchrome1, isolated from a cosmopolitan green alga.</title>
        <authorList>
            <person name="Suzuki S."/>
            <person name="Kawachi M."/>
        </authorList>
    </citation>
    <scope>NUCLEOTIDE SEQUENCE</scope>
    <source>
        <strain evidence="5">NIES 2893</strain>
    </source>
</reference>
<protein>
    <submittedName>
        <fullName evidence="5">Histidine triad nucleotide-binding protein 2, mitochondrial</fullName>
    </submittedName>
</protein>